<dbReference type="RefSeq" id="WP_003082395.1">
    <property type="nucleotide sequence ID" value="NZ_AEUW02000001.1"/>
</dbReference>
<dbReference type="PANTHER" id="PTHR14969:SF13">
    <property type="entry name" value="AT30094P"/>
    <property type="match status" value="1"/>
</dbReference>
<evidence type="ECO:0000313" key="4">
    <source>
        <dbReference type="Proteomes" id="UP000003573"/>
    </source>
</evidence>
<keyword evidence="1" id="KW-0472">Membrane</keyword>
<evidence type="ECO:0000256" key="1">
    <source>
        <dbReference type="SAM" id="Phobius"/>
    </source>
</evidence>
<feature type="domain" description="Phosphatidic acid phosphatase type 2/haloperoxidase" evidence="2">
    <location>
        <begin position="87"/>
        <end position="199"/>
    </location>
</feature>
<dbReference type="Proteomes" id="UP000003573">
    <property type="component" value="Unassembled WGS sequence"/>
</dbReference>
<dbReference type="STRING" id="764298.STRMA_0149"/>
<dbReference type="PANTHER" id="PTHR14969">
    <property type="entry name" value="SPHINGOSINE-1-PHOSPHATE PHOSPHOHYDROLASE"/>
    <property type="match status" value="1"/>
</dbReference>
<accession>G5JY88</accession>
<keyword evidence="4" id="KW-1185">Reference proteome</keyword>
<dbReference type="Pfam" id="PF01569">
    <property type="entry name" value="PAP2"/>
    <property type="match status" value="1"/>
</dbReference>
<dbReference type="CDD" id="cd03392">
    <property type="entry name" value="PAP2_like_2"/>
    <property type="match status" value="1"/>
</dbReference>
<dbReference type="InterPro" id="IPR036938">
    <property type="entry name" value="PAP2/HPO_sf"/>
</dbReference>
<dbReference type="InterPro" id="IPR000326">
    <property type="entry name" value="PAP2/HPO"/>
</dbReference>
<feature type="transmembrane region" description="Helical" evidence="1">
    <location>
        <begin position="61"/>
        <end position="79"/>
    </location>
</feature>
<name>G5JY88_9STRE</name>
<dbReference type="AlphaFoldDB" id="G5JY88"/>
<dbReference type="eggNOG" id="COG0671">
    <property type="taxonomic scope" value="Bacteria"/>
</dbReference>
<feature type="transmembrane region" description="Helical" evidence="1">
    <location>
        <begin position="184"/>
        <end position="202"/>
    </location>
</feature>
<feature type="transmembrane region" description="Helical" evidence="1">
    <location>
        <begin position="88"/>
        <end position="108"/>
    </location>
</feature>
<dbReference type="Gene3D" id="1.20.144.10">
    <property type="entry name" value="Phosphatidic acid phosphatase type 2/haloperoxidase"/>
    <property type="match status" value="2"/>
</dbReference>
<feature type="transmembrane region" description="Helical" evidence="1">
    <location>
        <begin position="128"/>
        <end position="145"/>
    </location>
</feature>
<dbReference type="OrthoDB" id="9789113at2"/>
<proteinExistence type="predicted"/>
<comment type="caution">
    <text evidence="3">The sequence shown here is derived from an EMBL/GenBank/DDBJ whole genome shotgun (WGS) entry which is preliminary data.</text>
</comment>
<reference evidence="3 4" key="1">
    <citation type="journal article" date="2014" name="Int. J. Syst. Evol. Microbiol.">
        <title>Phylogenomics and the dynamic genome evolution of the genus Streptococcus.</title>
        <authorList>
            <consortium name="The Broad Institute Genome Sequencing Platform"/>
            <person name="Richards V.P."/>
            <person name="Palmer S.R."/>
            <person name="Pavinski Bitar P.D."/>
            <person name="Qin X."/>
            <person name="Weinstock G.M."/>
            <person name="Highlander S.K."/>
            <person name="Town C.D."/>
            <person name="Burne R.A."/>
            <person name="Stanhope M.J."/>
        </authorList>
    </citation>
    <scope>NUCLEOTIDE SEQUENCE [LARGE SCALE GENOMIC DNA]</scope>
    <source>
        <strain evidence="3 4">NCTC 11558</strain>
    </source>
</reference>
<dbReference type="SMART" id="SM00014">
    <property type="entry name" value="acidPPc"/>
    <property type="match status" value="1"/>
</dbReference>
<keyword evidence="1" id="KW-0812">Transmembrane</keyword>
<feature type="transmembrane region" description="Helical" evidence="1">
    <location>
        <begin position="157"/>
        <end position="178"/>
    </location>
</feature>
<evidence type="ECO:0000313" key="3">
    <source>
        <dbReference type="EMBL" id="EHJ53346.1"/>
    </source>
</evidence>
<dbReference type="EMBL" id="AEUW02000001">
    <property type="protein sequence ID" value="EHJ53346.1"/>
    <property type="molecule type" value="Genomic_DNA"/>
</dbReference>
<organism evidence="3 4">
    <name type="scientific">Streptococcus macacae NCTC 11558</name>
    <dbReference type="NCBI Taxonomy" id="764298"/>
    <lineage>
        <taxon>Bacteria</taxon>
        <taxon>Bacillati</taxon>
        <taxon>Bacillota</taxon>
        <taxon>Bacilli</taxon>
        <taxon>Lactobacillales</taxon>
        <taxon>Streptococcaceae</taxon>
        <taxon>Streptococcus</taxon>
    </lineage>
</organism>
<evidence type="ECO:0000259" key="2">
    <source>
        <dbReference type="SMART" id="SM00014"/>
    </source>
</evidence>
<protein>
    <submittedName>
        <fullName evidence="3">PAP2 family protein</fullName>
    </submittedName>
</protein>
<gene>
    <name evidence="3" type="ORF">STRMA_0149</name>
</gene>
<keyword evidence="1" id="KW-1133">Transmembrane helix</keyword>
<sequence length="216" mass="24905">MKNKQIYFLSASFAFLLFVILGYLVKFYPENLAGLDKNIQTALRGNFPSLATLFFTGVTKLGNTAVLLVLCLVLTLFFYQKNWKVEAIYLLSALFLLLLASTALKYFYNRQRPDIKWLVQTTGPSFPSWHAASTLLLALILAIIIQQRMKKGFLKSFLILFLIFLALSVGLSRIYVGVHYPTDVLAGWFLTAGLVSLSYPFYDEYRFKWRFYRKQK</sequence>
<dbReference type="SUPFAM" id="SSF48317">
    <property type="entry name" value="Acid phosphatase/Vanadium-dependent haloperoxidase"/>
    <property type="match status" value="1"/>
</dbReference>
<feature type="transmembrane region" description="Helical" evidence="1">
    <location>
        <begin position="7"/>
        <end position="25"/>
    </location>
</feature>